<organism evidence="2 3">
    <name type="scientific">Pedobacter cryophilus</name>
    <dbReference type="NCBI Taxonomy" id="2571271"/>
    <lineage>
        <taxon>Bacteria</taxon>
        <taxon>Pseudomonadati</taxon>
        <taxon>Bacteroidota</taxon>
        <taxon>Sphingobacteriia</taxon>
        <taxon>Sphingobacteriales</taxon>
        <taxon>Sphingobacteriaceae</taxon>
        <taxon>Pedobacter</taxon>
    </lineage>
</organism>
<comment type="caution">
    <text evidence="2">The sequence shown here is derived from an EMBL/GenBank/DDBJ whole genome shotgun (WGS) entry which is preliminary data.</text>
</comment>
<evidence type="ECO:0000256" key="1">
    <source>
        <dbReference type="SAM" id="Coils"/>
    </source>
</evidence>
<reference evidence="2 3" key="1">
    <citation type="submission" date="2019-04" db="EMBL/GenBank/DDBJ databases">
        <title>Pedobacter sp. AR-3-17 sp. nov., isolated from Arctic soil.</title>
        <authorList>
            <person name="Dahal R.H."/>
            <person name="Kim D.-U."/>
        </authorList>
    </citation>
    <scope>NUCLEOTIDE SEQUENCE [LARGE SCALE GENOMIC DNA]</scope>
    <source>
        <strain evidence="2 3">AR-3-17</strain>
    </source>
</reference>
<dbReference type="Proteomes" id="UP000308181">
    <property type="component" value="Unassembled WGS sequence"/>
</dbReference>
<dbReference type="AlphaFoldDB" id="A0A4U1C0R4"/>
<gene>
    <name evidence="2" type="ORF">FA046_09840</name>
</gene>
<evidence type="ECO:0000313" key="3">
    <source>
        <dbReference type="Proteomes" id="UP000308181"/>
    </source>
</evidence>
<keyword evidence="3" id="KW-1185">Reference proteome</keyword>
<protein>
    <submittedName>
        <fullName evidence="2">Uncharacterized protein</fullName>
    </submittedName>
</protein>
<evidence type="ECO:0000313" key="2">
    <source>
        <dbReference type="EMBL" id="TKB97660.1"/>
    </source>
</evidence>
<accession>A0A4U1C0R4</accession>
<proteinExistence type="predicted"/>
<keyword evidence="1" id="KW-0175">Coiled coil</keyword>
<feature type="coiled-coil region" evidence="1">
    <location>
        <begin position="50"/>
        <end position="77"/>
    </location>
</feature>
<sequence>MNTTLIKPFTQILPDFGEQNQKWNYDLIFVENETRFINRLLQKVMLISPLDDASKKIKDINSRISKLDEIINELKKIIAHTQDYAQKKSQQSTQEQLNHIEKLFADDKKIKRELYAIVDELVVENKHNNLTKSN</sequence>
<dbReference type="RefSeq" id="WP_136826235.1">
    <property type="nucleotide sequence ID" value="NZ_SWBP01000003.1"/>
</dbReference>
<name>A0A4U1C0R4_9SPHI</name>
<dbReference type="EMBL" id="SWBP01000003">
    <property type="protein sequence ID" value="TKB97660.1"/>
    <property type="molecule type" value="Genomic_DNA"/>
</dbReference>